<dbReference type="OrthoDB" id="6752799at2759"/>
<evidence type="ECO:0000256" key="8">
    <source>
        <dbReference type="ARBA" id="ARBA00030923"/>
    </source>
</evidence>
<keyword evidence="5" id="KW-0032">Aminotransferase</keyword>
<dbReference type="PRINTS" id="PR00799">
    <property type="entry name" value="TRANSAMINASE"/>
</dbReference>
<evidence type="ECO:0000256" key="4">
    <source>
        <dbReference type="ARBA" id="ARBA00012753"/>
    </source>
</evidence>
<dbReference type="FunFam" id="3.40.640.10:FF:000064">
    <property type="entry name" value="Aspartate aminotransferase"/>
    <property type="match status" value="1"/>
</dbReference>
<accession>A0A1E3PJS5</accession>
<dbReference type="InterPro" id="IPR015421">
    <property type="entry name" value="PyrdxlP-dep_Trfase_major"/>
</dbReference>
<gene>
    <name evidence="10" type="ORF">NADFUDRAFT_50955</name>
</gene>
<evidence type="ECO:0000313" key="10">
    <source>
        <dbReference type="EMBL" id="ODQ65671.1"/>
    </source>
</evidence>
<comment type="similarity">
    <text evidence="2">Belongs to the class-I pyridoxal-phosphate-dependent aminotransferase family.</text>
</comment>
<sequence length="403" mass="44443">MIAAPPSIAPDPIFHLIGLYKADTRADKADLGVGAYRSNEGKPWILPCVKAASERIQADPSYNHEYLAISGLDEYTKSASKVIFGQDSALLKSNRVSSFQTVSGTGANHLGAAFLSKFNSSKTIWVSDPTWGNHFKVFETANLQIKVYPYWDPATRGLNWEALKDTLQNQTSPGDIILLHACAHNPTGVDPTHQQWEELSEIISAKQLYPFFDAAYQGFASGDLDHDAFAIRYFAERHAEFLVCQSFAKNFGLYGERTGALHIVSKTSVVARAVDTQLSALQRAEISSPPAYGAKIVAAILADPELYQQWRNDLITMSARIKEMRTTLKSHLESLKTPGTWDHLVDQIGMFAYTGLTPGQCQRLVNEFSIYLSSNGRVSMAGFNDSNVKSIAKAIDTVVRETK</sequence>
<keyword evidence="7" id="KW-0663">Pyridoxal phosphate</keyword>
<dbReference type="SUPFAM" id="SSF53383">
    <property type="entry name" value="PLP-dependent transferases"/>
    <property type="match status" value="1"/>
</dbReference>
<evidence type="ECO:0000256" key="5">
    <source>
        <dbReference type="ARBA" id="ARBA00022576"/>
    </source>
</evidence>
<dbReference type="Pfam" id="PF00155">
    <property type="entry name" value="Aminotran_1_2"/>
    <property type="match status" value="1"/>
</dbReference>
<organism evidence="10 11">
    <name type="scientific">Nadsonia fulvescens var. elongata DSM 6958</name>
    <dbReference type="NCBI Taxonomy" id="857566"/>
    <lineage>
        <taxon>Eukaryota</taxon>
        <taxon>Fungi</taxon>
        <taxon>Dikarya</taxon>
        <taxon>Ascomycota</taxon>
        <taxon>Saccharomycotina</taxon>
        <taxon>Dipodascomycetes</taxon>
        <taxon>Dipodascales</taxon>
        <taxon>Dipodascales incertae sedis</taxon>
        <taxon>Nadsonia</taxon>
    </lineage>
</organism>
<evidence type="ECO:0000256" key="7">
    <source>
        <dbReference type="ARBA" id="ARBA00022898"/>
    </source>
</evidence>
<dbReference type="Proteomes" id="UP000095009">
    <property type="component" value="Unassembled WGS sequence"/>
</dbReference>
<keyword evidence="6 10" id="KW-0808">Transferase</keyword>
<dbReference type="InterPro" id="IPR004839">
    <property type="entry name" value="Aminotransferase_I/II_large"/>
</dbReference>
<dbReference type="EC" id="2.6.1.1" evidence="4"/>
<evidence type="ECO:0000313" key="11">
    <source>
        <dbReference type="Proteomes" id="UP000095009"/>
    </source>
</evidence>
<protein>
    <recommendedName>
        <fullName evidence="4">aspartate transaminase</fullName>
        <ecNumber evidence="4">2.6.1.1</ecNumber>
    </recommendedName>
    <alternativeName>
        <fullName evidence="8">Transaminase A</fullName>
    </alternativeName>
</protein>
<evidence type="ECO:0000256" key="1">
    <source>
        <dbReference type="ARBA" id="ARBA00001933"/>
    </source>
</evidence>
<evidence type="ECO:0000256" key="3">
    <source>
        <dbReference type="ARBA" id="ARBA00011738"/>
    </source>
</evidence>
<evidence type="ECO:0000259" key="9">
    <source>
        <dbReference type="Pfam" id="PF00155"/>
    </source>
</evidence>
<keyword evidence="11" id="KW-1185">Reference proteome</keyword>
<dbReference type="NCBIfam" id="NF006719">
    <property type="entry name" value="PRK09257.1"/>
    <property type="match status" value="1"/>
</dbReference>
<dbReference type="Gene3D" id="3.40.640.10">
    <property type="entry name" value="Type I PLP-dependent aspartate aminotransferase-like (Major domain)"/>
    <property type="match status" value="1"/>
</dbReference>
<dbReference type="EMBL" id="KV454409">
    <property type="protein sequence ID" value="ODQ65671.1"/>
    <property type="molecule type" value="Genomic_DNA"/>
</dbReference>
<dbReference type="PANTHER" id="PTHR11879">
    <property type="entry name" value="ASPARTATE AMINOTRANSFERASE"/>
    <property type="match status" value="1"/>
</dbReference>
<name>A0A1E3PJS5_9ASCO</name>
<dbReference type="STRING" id="857566.A0A1E3PJS5"/>
<evidence type="ECO:0000256" key="6">
    <source>
        <dbReference type="ARBA" id="ARBA00022679"/>
    </source>
</evidence>
<dbReference type="InterPro" id="IPR015424">
    <property type="entry name" value="PyrdxlP-dep_Trfase"/>
</dbReference>
<comment type="subunit">
    <text evidence="3">Homodimer.</text>
</comment>
<dbReference type="InterPro" id="IPR015422">
    <property type="entry name" value="PyrdxlP-dep_Trfase_small"/>
</dbReference>
<comment type="cofactor">
    <cofactor evidence="1">
        <name>pyridoxal 5'-phosphate</name>
        <dbReference type="ChEBI" id="CHEBI:597326"/>
    </cofactor>
</comment>
<dbReference type="GO" id="GO:0030170">
    <property type="term" value="F:pyridoxal phosphate binding"/>
    <property type="evidence" value="ECO:0007669"/>
    <property type="project" value="InterPro"/>
</dbReference>
<evidence type="ECO:0000256" key="2">
    <source>
        <dbReference type="ARBA" id="ARBA00007441"/>
    </source>
</evidence>
<dbReference type="FunFam" id="3.90.1150.10:FF:000001">
    <property type="entry name" value="Aspartate aminotransferase"/>
    <property type="match status" value="1"/>
</dbReference>
<dbReference type="CDD" id="cd00609">
    <property type="entry name" value="AAT_like"/>
    <property type="match status" value="1"/>
</dbReference>
<reference evidence="10 11" key="1">
    <citation type="journal article" date="2016" name="Proc. Natl. Acad. Sci. U.S.A.">
        <title>Comparative genomics of biotechnologically important yeasts.</title>
        <authorList>
            <person name="Riley R."/>
            <person name="Haridas S."/>
            <person name="Wolfe K.H."/>
            <person name="Lopes M.R."/>
            <person name="Hittinger C.T."/>
            <person name="Goeker M."/>
            <person name="Salamov A.A."/>
            <person name="Wisecaver J.H."/>
            <person name="Long T.M."/>
            <person name="Calvey C.H."/>
            <person name="Aerts A.L."/>
            <person name="Barry K.W."/>
            <person name="Choi C."/>
            <person name="Clum A."/>
            <person name="Coughlan A.Y."/>
            <person name="Deshpande S."/>
            <person name="Douglass A.P."/>
            <person name="Hanson S.J."/>
            <person name="Klenk H.-P."/>
            <person name="LaButti K.M."/>
            <person name="Lapidus A."/>
            <person name="Lindquist E.A."/>
            <person name="Lipzen A.M."/>
            <person name="Meier-Kolthoff J.P."/>
            <person name="Ohm R.A."/>
            <person name="Otillar R.P."/>
            <person name="Pangilinan J.L."/>
            <person name="Peng Y."/>
            <person name="Rokas A."/>
            <person name="Rosa C.A."/>
            <person name="Scheuner C."/>
            <person name="Sibirny A.A."/>
            <person name="Slot J.C."/>
            <person name="Stielow J.B."/>
            <person name="Sun H."/>
            <person name="Kurtzman C.P."/>
            <person name="Blackwell M."/>
            <person name="Grigoriev I.V."/>
            <person name="Jeffries T.W."/>
        </authorList>
    </citation>
    <scope>NUCLEOTIDE SEQUENCE [LARGE SCALE GENOMIC DNA]</scope>
    <source>
        <strain evidence="10 11">DSM 6958</strain>
    </source>
</reference>
<feature type="domain" description="Aminotransferase class I/classII large" evidence="9">
    <location>
        <begin position="27"/>
        <end position="395"/>
    </location>
</feature>
<dbReference type="AlphaFoldDB" id="A0A1E3PJS5"/>
<dbReference type="GO" id="GO:0005829">
    <property type="term" value="C:cytosol"/>
    <property type="evidence" value="ECO:0007669"/>
    <property type="project" value="TreeGrafter"/>
</dbReference>
<dbReference type="GO" id="GO:0006532">
    <property type="term" value="P:aspartate biosynthetic process"/>
    <property type="evidence" value="ECO:0007669"/>
    <property type="project" value="TreeGrafter"/>
</dbReference>
<dbReference type="GO" id="GO:0004069">
    <property type="term" value="F:L-aspartate:2-oxoglutarate aminotransferase activity"/>
    <property type="evidence" value="ECO:0007669"/>
    <property type="project" value="UniProtKB-EC"/>
</dbReference>
<dbReference type="PANTHER" id="PTHR11879:SF55">
    <property type="entry name" value="GLUTAMATE OXALOACETATE TRANSAMINASE 1, ISOFORM B"/>
    <property type="match status" value="1"/>
</dbReference>
<proteinExistence type="inferred from homology"/>
<dbReference type="Gene3D" id="3.90.1150.10">
    <property type="entry name" value="Aspartate Aminotransferase, domain 1"/>
    <property type="match status" value="1"/>
</dbReference>
<dbReference type="InterPro" id="IPR000796">
    <property type="entry name" value="Asp_trans"/>
</dbReference>